<sequence>MIVPTLVRLLAVASLANAYSLSTYPKLKAVYDRYNKANSECSALLQDGFYDAGQTKDGHYYRYCGDLGGGLKAIFLHRNGGGLNDMDIDCDGAQACPDDPTFQGQTSFKTAYGGYQGVQELSRAAGAYVSDLNATRHPYVVFGNEGSKPTFNPKDYGMVPLSVMAVVCNGQVHYGVWGDTNGGTSTGEASLAMGNLCFPSEGLGGNNGHDANDVLYIGFRNETAYPGYGGKNHAKWKGTTKEFEDSIRGLGDSLVKGLLGGL</sequence>
<name>A0A1P8YXV1_PASFU</name>
<dbReference type="GO" id="GO:0016977">
    <property type="term" value="F:chitosanase activity"/>
    <property type="evidence" value="ECO:0007669"/>
    <property type="project" value="UniProtKB-EC"/>
</dbReference>
<evidence type="ECO:0000256" key="5">
    <source>
        <dbReference type="ARBA" id="ARBA00022729"/>
    </source>
</evidence>
<keyword evidence="7" id="KW-0119">Carbohydrate metabolism</keyword>
<dbReference type="EMBL" id="KX943173">
    <property type="protein sequence ID" value="AQA29344.1"/>
    <property type="molecule type" value="Genomic_DNA"/>
</dbReference>
<proteinExistence type="inferred from homology"/>
<keyword evidence="8 10" id="KW-0326">Glycosidase</keyword>
<evidence type="ECO:0000313" key="13">
    <source>
        <dbReference type="Proteomes" id="UP000756132"/>
    </source>
</evidence>
<comment type="function">
    <text evidence="10">Chitosanase catalyzing the endo-type cleavage of chitosan, the deacylated form of chitin. Chitosanase may be crucial in the degradation of the deacetylated portion of chitin in the fungal cell wall.</text>
</comment>
<comment type="catalytic activity">
    <reaction evidence="1 10">
        <text>Endohydrolysis of beta-(1-&gt;4)-linkages between D-glucosamine residues in a partly acetylated chitosan.</text>
        <dbReference type="EC" id="3.2.1.132"/>
    </reaction>
</comment>
<dbReference type="OMA" id="KLCFPNE"/>
<evidence type="ECO:0000256" key="7">
    <source>
        <dbReference type="ARBA" id="ARBA00023277"/>
    </source>
</evidence>
<dbReference type="GO" id="GO:0000272">
    <property type="term" value="P:polysaccharide catabolic process"/>
    <property type="evidence" value="ECO:0007669"/>
    <property type="project" value="UniProtKB-KW"/>
</dbReference>
<dbReference type="GO" id="GO:0005576">
    <property type="term" value="C:extracellular region"/>
    <property type="evidence" value="ECO:0007669"/>
    <property type="project" value="UniProtKB-SubCell"/>
</dbReference>
<comment type="subcellular location">
    <subcellularLocation>
        <location evidence="2 10">Secreted</location>
    </subcellularLocation>
</comment>
<evidence type="ECO:0000256" key="3">
    <source>
        <dbReference type="ARBA" id="ARBA00007799"/>
    </source>
</evidence>
<gene>
    <name evidence="12" type="ORF">CLAFUR5_06669</name>
</gene>
<dbReference type="InterPro" id="IPR009939">
    <property type="entry name" value="Chitosanase_fungal"/>
</dbReference>
<evidence type="ECO:0000256" key="10">
    <source>
        <dbReference type="RuleBase" id="RU361208"/>
    </source>
</evidence>
<keyword evidence="4" id="KW-0964">Secreted</keyword>
<dbReference type="KEGG" id="ffu:CLAFUR5_06669"/>
<evidence type="ECO:0000313" key="12">
    <source>
        <dbReference type="EMBL" id="UJO19000.1"/>
    </source>
</evidence>
<reference evidence="11" key="1">
    <citation type="submission" date="2016-10" db="EMBL/GenBank/DDBJ databases">
        <title>Novel effectors identified in the apoplast of Cladosporium fulvum-infected tomato.</title>
        <authorList>
            <person name="Mesarich C.H."/>
            <person name="de Wit P.J.G.M."/>
        </authorList>
    </citation>
    <scope>NUCLEOTIDE SEQUENCE</scope>
    <source>
        <strain evidence="11">0WU</strain>
    </source>
</reference>
<dbReference type="EC" id="3.2.1.132" evidence="10"/>
<keyword evidence="5 10" id="KW-0732">Signal</keyword>
<evidence type="ECO:0000313" key="11">
    <source>
        <dbReference type="EMBL" id="AQA29344.1"/>
    </source>
</evidence>
<dbReference type="Proteomes" id="UP000756132">
    <property type="component" value="Chromosome 6"/>
</dbReference>
<evidence type="ECO:0000256" key="8">
    <source>
        <dbReference type="ARBA" id="ARBA00023295"/>
    </source>
</evidence>
<evidence type="ECO:0000256" key="2">
    <source>
        <dbReference type="ARBA" id="ARBA00004613"/>
    </source>
</evidence>
<dbReference type="PANTHER" id="PTHR42061:SF6">
    <property type="entry name" value="ENDO-CHITOSANASE"/>
    <property type="match status" value="1"/>
</dbReference>
<accession>A0A1P8YXV1</accession>
<dbReference type="Pfam" id="PF07335">
    <property type="entry name" value="Glyco_hydro_75"/>
    <property type="match status" value="1"/>
</dbReference>
<organism evidence="11">
    <name type="scientific">Passalora fulva</name>
    <name type="common">Tomato leaf mold</name>
    <name type="synonym">Cladosporium fulvum</name>
    <dbReference type="NCBI Taxonomy" id="5499"/>
    <lineage>
        <taxon>Eukaryota</taxon>
        <taxon>Fungi</taxon>
        <taxon>Dikarya</taxon>
        <taxon>Ascomycota</taxon>
        <taxon>Pezizomycotina</taxon>
        <taxon>Dothideomycetes</taxon>
        <taxon>Dothideomycetidae</taxon>
        <taxon>Mycosphaerellales</taxon>
        <taxon>Mycosphaerellaceae</taxon>
        <taxon>Fulvia</taxon>
    </lineage>
</organism>
<evidence type="ECO:0000256" key="4">
    <source>
        <dbReference type="ARBA" id="ARBA00022525"/>
    </source>
</evidence>
<dbReference type="EMBL" id="CP090168">
    <property type="protein sequence ID" value="UJO19000.1"/>
    <property type="molecule type" value="Genomic_DNA"/>
</dbReference>
<dbReference type="RefSeq" id="XP_047763366.1">
    <property type="nucleotide sequence ID" value="XM_047905817.1"/>
</dbReference>
<dbReference type="GeneID" id="71986547"/>
<evidence type="ECO:0000256" key="9">
    <source>
        <dbReference type="ARBA" id="ARBA00023326"/>
    </source>
</evidence>
<protein>
    <recommendedName>
        <fullName evidence="10">Endo-chitosanase</fullName>
        <ecNumber evidence="10">3.2.1.132</ecNumber>
    </recommendedName>
</protein>
<keyword evidence="9 10" id="KW-0624">Polysaccharide degradation</keyword>
<dbReference type="AlphaFoldDB" id="A0A1P8YXV1"/>
<feature type="chain" id="PRO_5041001948" description="Endo-chitosanase" evidence="10">
    <location>
        <begin position="19"/>
        <end position="262"/>
    </location>
</feature>
<keyword evidence="13" id="KW-1185">Reference proteome</keyword>
<keyword evidence="6 10" id="KW-0378">Hydrolase</keyword>
<reference evidence="12" key="3">
    <citation type="journal article" date="2022" name="Microb. Genom.">
        <title>A chromosome-scale genome assembly of the tomato pathogen Cladosporium fulvum reveals a compartmentalized genome architecture and the presence of a dispensable chromosome.</title>
        <authorList>
            <person name="Zaccaron A.Z."/>
            <person name="Chen L.H."/>
            <person name="Samaras A."/>
            <person name="Stergiopoulos I."/>
        </authorList>
    </citation>
    <scope>NUCLEOTIDE SEQUENCE</scope>
    <source>
        <strain evidence="12">Race5_Kim</strain>
    </source>
</reference>
<reference evidence="12" key="2">
    <citation type="submission" date="2021-12" db="EMBL/GenBank/DDBJ databases">
        <authorList>
            <person name="Zaccaron A."/>
            <person name="Stergiopoulos I."/>
        </authorList>
    </citation>
    <scope>NUCLEOTIDE SEQUENCE</scope>
    <source>
        <strain evidence="12">Race5_Kim</strain>
    </source>
</reference>
<feature type="signal peptide" evidence="10">
    <location>
        <begin position="1"/>
        <end position="18"/>
    </location>
</feature>
<comment type="similarity">
    <text evidence="3 10">Belongs to the glycosyl hydrolase 75 family.</text>
</comment>
<evidence type="ECO:0000256" key="1">
    <source>
        <dbReference type="ARBA" id="ARBA00000405"/>
    </source>
</evidence>
<dbReference type="OrthoDB" id="4756206at2759"/>
<evidence type="ECO:0000256" key="6">
    <source>
        <dbReference type="ARBA" id="ARBA00022801"/>
    </source>
</evidence>
<dbReference type="PANTHER" id="PTHR42061">
    <property type="entry name" value="ENDO-CHITOSANASE"/>
    <property type="match status" value="1"/>
</dbReference>